<dbReference type="Pfam" id="PF00593">
    <property type="entry name" value="TonB_dep_Rec_b-barrel"/>
    <property type="match status" value="1"/>
</dbReference>
<evidence type="ECO:0000256" key="1">
    <source>
        <dbReference type="ARBA" id="ARBA00004571"/>
    </source>
</evidence>
<gene>
    <name evidence="13" type="ORF">IZT61_04615</name>
</gene>
<dbReference type="Pfam" id="PF13715">
    <property type="entry name" value="CarbopepD_reg_2"/>
    <property type="match status" value="1"/>
</dbReference>
<dbReference type="SUPFAM" id="SSF56935">
    <property type="entry name" value="Porins"/>
    <property type="match status" value="1"/>
</dbReference>
<evidence type="ECO:0000256" key="4">
    <source>
        <dbReference type="ARBA" id="ARBA00022692"/>
    </source>
</evidence>
<evidence type="ECO:0000256" key="5">
    <source>
        <dbReference type="ARBA" id="ARBA00023077"/>
    </source>
</evidence>
<evidence type="ECO:0000313" key="14">
    <source>
        <dbReference type="Proteomes" id="UP000594759"/>
    </source>
</evidence>
<proteinExistence type="inferred from homology"/>
<evidence type="ECO:0000259" key="11">
    <source>
        <dbReference type="Pfam" id="PF00593"/>
    </source>
</evidence>
<dbReference type="RefSeq" id="WP_196100021.1">
    <property type="nucleotide sequence ID" value="NZ_CP064939.1"/>
</dbReference>
<keyword evidence="2 8" id="KW-0813">Transport</keyword>
<keyword evidence="7 8" id="KW-0998">Cell outer membrane</keyword>
<feature type="chain" id="PRO_5032532480" evidence="10">
    <location>
        <begin position="28"/>
        <end position="1136"/>
    </location>
</feature>
<keyword evidence="14" id="KW-1185">Reference proteome</keyword>
<keyword evidence="6 8" id="KW-0472">Membrane</keyword>
<feature type="domain" description="TonB-dependent receptor-like beta-barrel" evidence="11">
    <location>
        <begin position="471"/>
        <end position="912"/>
    </location>
</feature>
<organism evidence="13 14">
    <name type="scientific">Pedobacter endophyticus</name>
    <dbReference type="NCBI Taxonomy" id="2789740"/>
    <lineage>
        <taxon>Bacteria</taxon>
        <taxon>Pseudomonadati</taxon>
        <taxon>Bacteroidota</taxon>
        <taxon>Sphingobacteriia</taxon>
        <taxon>Sphingobacteriales</taxon>
        <taxon>Sphingobacteriaceae</taxon>
        <taxon>Pedobacter</taxon>
    </lineage>
</organism>
<sequence>MKKIYQTFARYLLLSLAACLTTLAAMAQTGMISGQITDGTKTGIPSATIRLKGTKTAVAADVNGNYKIPAKNGDVLVVSITGFTTKEITVGSAAVINVSLVQDNKDLDEVMIVGYSTIKKSKLTGSVSKLDTKVLETGVRSNPAQALAGTIPGLRVSTATGRPGSAASVTLRGGTNFDGSGSPLILMDGQVRGSLSDINSEEIESIEVLKDAAATAIYGARANNGVILITSKRGKAGTSAITLKSHTGVNYLNTPYEFLNAEDYIKWTRLGVVEAIKNGTLGTVTSNTALSAVGPRSTGNLYKDAAGNILDGNYSSAAIWSTMRLNSVNQELLGKPGWKTMKDAVPTNAAGNYDPNGTFADLIYKDFNYGDYGLKKTSLTQDYNVSMTGGNEKGAYYANLGYFNEGGLSLATFYRRLNFTVNGDYNIKSWLKSESSLQFIRANYRDESLFNGESNYWGRMLSAPPTMRGTNENGDLILGRDASDGNPIVNIDKFKVNNQRDKITMSQAFKINFTKDLFLRVKGVLFYDEAFNESFNKDFRTGIMSLTNSATGWNRDRGSAASFGRTTNQTYNAVLNYKKQFGKNNFDALLGAEYFDAYAKGFSASGKLAPTDDFQDLGLTVNDVAGIGARSIDSYHQRERIMSQFANVNYDWDGKYLAQLTVRRDGFSRLIGDNQYGVFPAGSVGWVASRENFMQSTTNWLSFLKVRASYGKSGNIGIGTSNAIGLYELQGAYGPQTAYNGVIGFLNTPANPKLTPEISKTVEGGFDFGFFKNRLTASAAVYNRVTSDKLTFVQTPTSSGVSQIRTNNGTFRNTGVELEASYKVLQKGAVKWEVGANASWNKNKVVKLPYNGNENNRQGGQQIYDPRTNSLIWVGGLQEGQEPGAIYGFVQDGIIRNAADLAGYNKVDLAAGQVWYGASAGKKVASQALITAKNLNPNASAPTFIATQLGDARWKDIDQNDTIDTRDMVKLGNTLPRWTGGFTTSVSWKGLSLFARLDFAIGFKQMDFMQLWALGSFQGEFNATEAVKDTWTPQNPNASLPRYTWADQLNAKNFDRPSDMFWVNSSYLNFREVSLSYTIPRDLLKKVKISNLVFTVTGQNLGYITNKQLNLPERTGSQNSAYTIPTQLVFGANLTF</sequence>
<dbReference type="SUPFAM" id="SSF49464">
    <property type="entry name" value="Carboxypeptidase regulatory domain-like"/>
    <property type="match status" value="1"/>
</dbReference>
<keyword evidence="5 9" id="KW-0798">TonB box</keyword>
<evidence type="ECO:0000259" key="12">
    <source>
        <dbReference type="Pfam" id="PF07715"/>
    </source>
</evidence>
<dbReference type="Pfam" id="PF07715">
    <property type="entry name" value="Plug"/>
    <property type="match status" value="1"/>
</dbReference>
<dbReference type="Gene3D" id="2.170.130.10">
    <property type="entry name" value="TonB-dependent receptor, plug domain"/>
    <property type="match status" value="1"/>
</dbReference>
<accession>A0A7S9Q0D7</accession>
<feature type="signal peptide" evidence="10">
    <location>
        <begin position="1"/>
        <end position="27"/>
    </location>
</feature>
<dbReference type="InterPro" id="IPR000531">
    <property type="entry name" value="Beta-barrel_TonB"/>
</dbReference>
<dbReference type="InterPro" id="IPR039426">
    <property type="entry name" value="TonB-dep_rcpt-like"/>
</dbReference>
<dbReference type="EMBL" id="CP064939">
    <property type="protein sequence ID" value="QPH40567.1"/>
    <property type="molecule type" value="Genomic_DNA"/>
</dbReference>
<evidence type="ECO:0000313" key="13">
    <source>
        <dbReference type="EMBL" id="QPH40567.1"/>
    </source>
</evidence>
<dbReference type="InterPro" id="IPR008969">
    <property type="entry name" value="CarboxyPept-like_regulatory"/>
</dbReference>
<dbReference type="InterPro" id="IPR036942">
    <property type="entry name" value="Beta-barrel_TonB_sf"/>
</dbReference>
<keyword evidence="4 8" id="KW-0812">Transmembrane</keyword>
<comment type="similarity">
    <text evidence="8 9">Belongs to the TonB-dependent receptor family.</text>
</comment>
<evidence type="ECO:0000256" key="2">
    <source>
        <dbReference type="ARBA" id="ARBA00022448"/>
    </source>
</evidence>
<comment type="subcellular location">
    <subcellularLocation>
        <location evidence="1 8">Cell outer membrane</location>
        <topology evidence="1 8">Multi-pass membrane protein</topology>
    </subcellularLocation>
</comment>
<evidence type="ECO:0000256" key="10">
    <source>
        <dbReference type="SAM" id="SignalP"/>
    </source>
</evidence>
<evidence type="ECO:0000256" key="8">
    <source>
        <dbReference type="PROSITE-ProRule" id="PRU01360"/>
    </source>
</evidence>
<reference evidence="13 14" key="1">
    <citation type="submission" date="2020-11" db="EMBL/GenBank/DDBJ databases">
        <title>Pedobacter endophytica, an endophytic bacteria isolated form Carex pumila.</title>
        <authorList>
            <person name="Peng Y."/>
            <person name="Jiang L."/>
            <person name="Lee J."/>
        </authorList>
    </citation>
    <scope>NUCLEOTIDE SEQUENCE [LARGE SCALE GENOMIC DNA]</scope>
    <source>
        <strain evidence="13 14">JBR3-12</strain>
    </source>
</reference>
<name>A0A7S9Q0D7_9SPHI</name>
<dbReference type="AlphaFoldDB" id="A0A7S9Q0D7"/>
<evidence type="ECO:0000256" key="9">
    <source>
        <dbReference type="RuleBase" id="RU003357"/>
    </source>
</evidence>
<dbReference type="Proteomes" id="UP000594759">
    <property type="component" value="Chromosome"/>
</dbReference>
<dbReference type="InterPro" id="IPR037066">
    <property type="entry name" value="Plug_dom_sf"/>
</dbReference>
<evidence type="ECO:0000256" key="6">
    <source>
        <dbReference type="ARBA" id="ARBA00023136"/>
    </source>
</evidence>
<keyword evidence="10" id="KW-0732">Signal</keyword>
<dbReference type="Gene3D" id="2.60.40.1120">
    <property type="entry name" value="Carboxypeptidase-like, regulatory domain"/>
    <property type="match status" value="1"/>
</dbReference>
<dbReference type="KEGG" id="pex:IZT61_04615"/>
<dbReference type="InterPro" id="IPR023996">
    <property type="entry name" value="TonB-dep_OMP_SusC/RagA"/>
</dbReference>
<dbReference type="Gene3D" id="2.40.170.20">
    <property type="entry name" value="TonB-dependent receptor, beta-barrel domain"/>
    <property type="match status" value="1"/>
</dbReference>
<dbReference type="NCBIfam" id="TIGR04057">
    <property type="entry name" value="SusC_RagA_signa"/>
    <property type="match status" value="1"/>
</dbReference>
<dbReference type="PROSITE" id="PS52016">
    <property type="entry name" value="TONB_DEPENDENT_REC_3"/>
    <property type="match status" value="1"/>
</dbReference>
<keyword evidence="3 8" id="KW-1134">Transmembrane beta strand</keyword>
<evidence type="ECO:0000256" key="3">
    <source>
        <dbReference type="ARBA" id="ARBA00022452"/>
    </source>
</evidence>
<dbReference type="GO" id="GO:0009279">
    <property type="term" value="C:cell outer membrane"/>
    <property type="evidence" value="ECO:0007669"/>
    <property type="project" value="UniProtKB-SubCell"/>
</dbReference>
<protein>
    <submittedName>
        <fullName evidence="13">SusC/RagA family TonB-linked outer membrane protein</fullName>
    </submittedName>
</protein>
<dbReference type="InterPro" id="IPR023997">
    <property type="entry name" value="TonB-dep_OMP_SusC/RagA_CS"/>
</dbReference>
<dbReference type="NCBIfam" id="TIGR04056">
    <property type="entry name" value="OMP_RagA_SusC"/>
    <property type="match status" value="1"/>
</dbReference>
<dbReference type="InterPro" id="IPR012910">
    <property type="entry name" value="Plug_dom"/>
</dbReference>
<feature type="domain" description="TonB-dependent receptor plug" evidence="12">
    <location>
        <begin position="120"/>
        <end position="226"/>
    </location>
</feature>
<evidence type="ECO:0000256" key="7">
    <source>
        <dbReference type="ARBA" id="ARBA00023237"/>
    </source>
</evidence>